<dbReference type="RefSeq" id="WP_089097212.1">
    <property type="nucleotide sequence ID" value="NZ_NDYL01000001.1"/>
</dbReference>
<name>A0A226QS76_9BACL</name>
<dbReference type="InterPro" id="IPR032812">
    <property type="entry name" value="SbsA_Ig"/>
</dbReference>
<evidence type="ECO:0000313" key="3">
    <source>
        <dbReference type="EMBL" id="OXB94758.1"/>
    </source>
</evidence>
<dbReference type="Proteomes" id="UP000198394">
    <property type="component" value="Unassembled WGS sequence"/>
</dbReference>
<sequence length="360" mass="40770">MKDLGEFHKNSKIFLELLTIDEKNMPISVDSIPTVAIGYYGTDGVQNMDNVTLNTVDGGNRYTYVYEIPSNWPDGQYILRYEVIVQGVTHTIEETFSLYSNSNAEHDSGSNEDVQDEILETDTDIMIMPPEFQIPVDIQVNGNTITITPKESVAYNRTYTLVLDKSIQSVTGKSLSQTQVIQFTSEYSPLYATPLELRSILSRLYSYFTLDEMYAALRDAGQKVHQLLKRIPDANNSRFQLLTDRDDAYFPAAKFSVYEAAKNLLNHLLIKVIERHTNPSNEQMENGFKLGDFEVQFGDSSNGSNEQNNALDMIQALLSNIERDWKYWMDALMGRNARGYAKPITAVTRSSSPSPESRDI</sequence>
<organism evidence="3 4">
    <name type="scientific">Parageobacillus galactosidasius</name>
    <dbReference type="NCBI Taxonomy" id="883812"/>
    <lineage>
        <taxon>Bacteria</taxon>
        <taxon>Bacillati</taxon>
        <taxon>Bacillota</taxon>
        <taxon>Bacilli</taxon>
        <taxon>Bacillales</taxon>
        <taxon>Anoxybacillaceae</taxon>
        <taxon>Parageobacillus</taxon>
    </lineage>
</organism>
<proteinExistence type="predicted"/>
<feature type="domain" description="SbsA Ig-like" evidence="2">
    <location>
        <begin position="122"/>
        <end position="184"/>
    </location>
</feature>
<accession>A0A226QS76</accession>
<protein>
    <recommendedName>
        <fullName evidence="2">SbsA Ig-like domain-containing protein</fullName>
    </recommendedName>
</protein>
<gene>
    <name evidence="3" type="ORF">B9L23_07805</name>
</gene>
<evidence type="ECO:0000313" key="4">
    <source>
        <dbReference type="Proteomes" id="UP000198394"/>
    </source>
</evidence>
<reference evidence="3 4" key="1">
    <citation type="submission" date="2017-04" db="EMBL/GenBank/DDBJ databases">
        <title>The genome sequence of Parageobacillus galactosidasius DSM 18751.</title>
        <authorList>
            <person name="Ramaloko W.T."/>
            <person name="Koen N."/>
            <person name="Polliack S."/>
            <person name="Aliyu H."/>
            <person name="Lebre P."/>
            <person name="Mohr T."/>
            <person name="Oswald F."/>
            <person name="Zwick M."/>
            <person name="Neumann A."/>
            <person name="Syldatk C."/>
            <person name="Cowan D."/>
            <person name="De Maayer P."/>
        </authorList>
    </citation>
    <scope>NUCLEOTIDE SEQUENCE [LARGE SCALE GENOMIC DNA]</scope>
    <source>
        <strain evidence="3 4">DSM 18751</strain>
    </source>
</reference>
<comment type="caution">
    <text evidence="3">The sequence shown here is derived from an EMBL/GenBank/DDBJ whole genome shotgun (WGS) entry which is preliminary data.</text>
</comment>
<dbReference type="Pfam" id="PF13205">
    <property type="entry name" value="Big_5"/>
    <property type="match status" value="1"/>
</dbReference>
<keyword evidence="1" id="KW-0732">Signal</keyword>
<evidence type="ECO:0000256" key="1">
    <source>
        <dbReference type="ARBA" id="ARBA00022729"/>
    </source>
</evidence>
<dbReference type="AlphaFoldDB" id="A0A226QS76"/>
<evidence type="ECO:0000259" key="2">
    <source>
        <dbReference type="Pfam" id="PF13205"/>
    </source>
</evidence>
<keyword evidence="4" id="KW-1185">Reference proteome</keyword>
<dbReference type="EMBL" id="NDYL01000001">
    <property type="protein sequence ID" value="OXB94758.1"/>
    <property type="molecule type" value="Genomic_DNA"/>
</dbReference>